<dbReference type="AlphaFoldDB" id="A0A285ME64"/>
<dbReference type="Pfam" id="PF19313">
    <property type="entry name" value="DUF5916"/>
    <property type="match status" value="2"/>
</dbReference>
<accession>A0A285ME64</accession>
<dbReference type="OrthoDB" id="9786766at2"/>
<dbReference type="RefSeq" id="WP_097044725.1">
    <property type="nucleotide sequence ID" value="NZ_OBEH01000001.1"/>
</dbReference>
<gene>
    <name evidence="3" type="ORF">SAMN06265377_1098</name>
</gene>
<proteinExistence type="predicted"/>
<dbReference type="Gene3D" id="2.60.40.1190">
    <property type="match status" value="1"/>
</dbReference>
<name>A0A285ME64_9FLAO</name>
<protein>
    <submittedName>
        <fullName evidence="3">Carbohydrate family 9 binding domain-like</fullName>
    </submittedName>
</protein>
<dbReference type="GO" id="GO:0016052">
    <property type="term" value="P:carbohydrate catabolic process"/>
    <property type="evidence" value="ECO:0007669"/>
    <property type="project" value="InterPro"/>
</dbReference>
<evidence type="ECO:0000259" key="1">
    <source>
        <dbReference type="Pfam" id="PF06452"/>
    </source>
</evidence>
<dbReference type="GO" id="GO:0004553">
    <property type="term" value="F:hydrolase activity, hydrolyzing O-glycosyl compounds"/>
    <property type="evidence" value="ECO:0007669"/>
    <property type="project" value="InterPro"/>
</dbReference>
<feature type="domain" description="DUF5916" evidence="2">
    <location>
        <begin position="454"/>
        <end position="654"/>
    </location>
</feature>
<sequence>MKTKNNCLIIGIFSFLICIPYVKGQESDNFPPPENPQEIQATKAIGTITIDGKLSETDWKNAPILSSFFRIEPKQGGKYRYQTEVRLLYDNKNLYVGAFCKDSLGAKGVRVQDLRRDFSYGENDIFAIQIDAQNTKQYAVSFQTTPYGNQRDLQNFNDDYTDNDWNALWKVRTQRTPEGYYAEFAIPFKSLRYDKPKDGLPVNWGITFFRLARRDYEQTVFPEIPQAFSPYRMTYAAKLIGLEVPPPSANIRIEPYTLYQFDETKNGNSLESTKNDIKVGGDVKWVVSPNSVVDLTVNTDFAQADVDRAVNNLERFNIFFPERRQFFLENSGIWAGASNRDIIPFFSRQIGLQGGFNAAPAPIDVGARFTNRDEKKTLAGLYVHQGNTNTSTAAHFGVFRYLQNYGKENNLGIMVTHRLDKKNNALSLNENNNTTLSIDGLVRPKDEWTISYLASASKDEAQNKWGYAGKLFAGYTTNKMYWGWSSNFVSKDYDPAMGFVYQKDVIQHNPGGYFILRPKKMPWIRRWDPGLFINYYHDFSQPGNFQQASLYLFPIYTFFKDNSFLEYAITPTWQNINFDFAPLGLAIANDRYYYTRQYIRYRSDQSKKFSLKGKFDWGKFYKGHRETITAGARYAPIPHFSLSFDYEFNHLKNIGIEEKKLETNLYTGGVRLALNPRVQLSNFYQYNSFTDQVRWNARFSWEYSPNSFLYLVYNNTQNNSLDPLQTNQQFIGKLTLLKQF</sequence>
<dbReference type="Proteomes" id="UP000219048">
    <property type="component" value="Unassembled WGS sequence"/>
</dbReference>
<dbReference type="GO" id="GO:0030246">
    <property type="term" value="F:carbohydrate binding"/>
    <property type="evidence" value="ECO:0007669"/>
    <property type="project" value="InterPro"/>
</dbReference>
<dbReference type="Pfam" id="PF06452">
    <property type="entry name" value="CBM9_1"/>
    <property type="match status" value="1"/>
</dbReference>
<feature type="domain" description="Carbohydrate-binding" evidence="1">
    <location>
        <begin position="50"/>
        <end position="198"/>
    </location>
</feature>
<reference evidence="4" key="1">
    <citation type="submission" date="2017-09" db="EMBL/GenBank/DDBJ databases">
        <authorList>
            <person name="Varghese N."/>
            <person name="Submissions S."/>
        </authorList>
    </citation>
    <scope>NUCLEOTIDE SEQUENCE [LARGE SCALE GENOMIC DNA]</scope>
    <source>
        <strain evidence="4">DSM 25885</strain>
    </source>
</reference>
<dbReference type="InterPro" id="IPR010502">
    <property type="entry name" value="Carb-bd_dom_fam9"/>
</dbReference>
<organism evidence="3 4">
    <name type="scientific">Flagellimonas pacifica</name>
    <dbReference type="NCBI Taxonomy" id="1247520"/>
    <lineage>
        <taxon>Bacteria</taxon>
        <taxon>Pseudomonadati</taxon>
        <taxon>Bacteroidota</taxon>
        <taxon>Flavobacteriia</taxon>
        <taxon>Flavobacteriales</taxon>
        <taxon>Flavobacteriaceae</taxon>
        <taxon>Flagellimonas</taxon>
    </lineage>
</organism>
<feature type="domain" description="DUF5916" evidence="2">
    <location>
        <begin position="253"/>
        <end position="353"/>
    </location>
</feature>
<evidence type="ECO:0000259" key="2">
    <source>
        <dbReference type="Pfam" id="PF19313"/>
    </source>
</evidence>
<dbReference type="EMBL" id="OBEH01000001">
    <property type="protein sequence ID" value="SNY95429.1"/>
    <property type="molecule type" value="Genomic_DNA"/>
</dbReference>
<evidence type="ECO:0000313" key="4">
    <source>
        <dbReference type="Proteomes" id="UP000219048"/>
    </source>
</evidence>
<keyword evidence="4" id="KW-1185">Reference proteome</keyword>
<dbReference type="CDD" id="cd09618">
    <property type="entry name" value="CBM9_like_2"/>
    <property type="match status" value="1"/>
</dbReference>
<dbReference type="InterPro" id="IPR045670">
    <property type="entry name" value="DUF5916"/>
</dbReference>
<dbReference type="SUPFAM" id="SSF49344">
    <property type="entry name" value="CBD9-like"/>
    <property type="match status" value="1"/>
</dbReference>
<evidence type="ECO:0000313" key="3">
    <source>
        <dbReference type="EMBL" id="SNY95429.1"/>
    </source>
</evidence>